<dbReference type="Proteomes" id="UP000541352">
    <property type="component" value="Unassembled WGS sequence"/>
</dbReference>
<feature type="region of interest" description="Disordered" evidence="2">
    <location>
        <begin position="576"/>
        <end position="608"/>
    </location>
</feature>
<dbReference type="PANTHER" id="PTHR23084:SF263">
    <property type="entry name" value="MORN REPEAT-CONTAINING PROTEIN 1"/>
    <property type="match status" value="1"/>
</dbReference>
<sequence>MRPFIYYCLFVIGLYGCSIQKPIYQSSSLVKNNTTSLSNPQLSKMPTFFKPLVIGGLWFTGATLLGTQMEMEENTSTGTIKRPVTEGEAMGFGAIFGALATAYSINDVVKERRQGGKIIELDSDSKKQKWFSKYNRQNSNNYVNYYFIGNDIYLTTPKTLTEYRFQDVQDVRLYQMLYPNQPAEGAIERTLTNASVPEEVLVEILSQLKPNPTQEKDLKRRYTLAAADLNTFLVRQDTYNILKTSEIPGQAAKRVKAFEQLELYRKRIGSSTSFDDQIIDNIYKNCSIQQLDKLIDWYPDYSRYRDLVKQYITSIYNISDLKATLSRFGPTFKNEVESRAVQQVLSTPTSISLFAYHFPSSKYLLAKNNTLFVGKTPNAGGIASGEGIMYDKSDGSYWQGTFVGGVLNGPNCKVQASKYSYEGGYLMGKKSGKGALNYYNKYTYSGDFYNDEMHGSGSFSGGLSEISLVSMSGNYTGKMANGYAHGYGKLSFENGEAWYEGGFVDGRFEGNGTIRYPNGVRFTGPWKNHSPNGKFHVYKYTLMGLIREDYYQEMYSFDDMGKGEGALIDKWNNARADDRRRDREKEQEEEAKEKAREKAEEAKEKAESEEKKVKECMSEVNSALKELRSVDEGWFTNLDCPCMYYEDPSFFGYRLSLKVNDKNEWIYILHGFWSDKESEKFYSKDGALRGVCEHWYKSKK</sequence>
<evidence type="ECO:0008006" key="5">
    <source>
        <dbReference type="Google" id="ProtNLM"/>
    </source>
</evidence>
<dbReference type="PANTHER" id="PTHR23084">
    <property type="entry name" value="PHOSPHATIDYLINOSITOL-4-PHOSPHATE 5-KINASE RELATED"/>
    <property type="match status" value="1"/>
</dbReference>
<keyword evidence="4" id="KW-1185">Reference proteome</keyword>
<reference evidence="3 4" key="1">
    <citation type="submission" date="2020-08" db="EMBL/GenBank/DDBJ databases">
        <title>Genomic Encyclopedia of Type Strains, Phase IV (KMG-IV): sequencing the most valuable type-strain genomes for metagenomic binning, comparative biology and taxonomic classification.</title>
        <authorList>
            <person name="Goeker M."/>
        </authorList>
    </citation>
    <scope>NUCLEOTIDE SEQUENCE [LARGE SCALE GENOMIC DNA]</scope>
    <source>
        <strain evidence="3 4">DSM 17976</strain>
    </source>
</reference>
<evidence type="ECO:0000256" key="1">
    <source>
        <dbReference type="ARBA" id="ARBA00022737"/>
    </source>
</evidence>
<gene>
    <name evidence="3" type="ORF">FHS57_006039</name>
</gene>
<proteinExistence type="predicted"/>
<protein>
    <recommendedName>
        <fullName evidence="5">MORN repeat-containing protein</fullName>
    </recommendedName>
</protein>
<evidence type="ECO:0000313" key="4">
    <source>
        <dbReference type="Proteomes" id="UP000541352"/>
    </source>
</evidence>
<name>A0A7W6ETM3_9BACT</name>
<dbReference type="Pfam" id="PF02493">
    <property type="entry name" value="MORN"/>
    <property type="match status" value="4"/>
</dbReference>
<dbReference type="Gene3D" id="2.20.110.10">
    <property type="entry name" value="Histone H3 K4-specific methyltransferase SET7/9 N-terminal domain"/>
    <property type="match status" value="1"/>
</dbReference>
<keyword evidence="1" id="KW-0677">Repeat</keyword>
<accession>A0A7W6ETM3</accession>
<dbReference type="PROSITE" id="PS51257">
    <property type="entry name" value="PROKAR_LIPOPROTEIN"/>
    <property type="match status" value="1"/>
</dbReference>
<dbReference type="RefSeq" id="WP_183980057.1">
    <property type="nucleotide sequence ID" value="NZ_JACIBY010000024.1"/>
</dbReference>
<evidence type="ECO:0000256" key="2">
    <source>
        <dbReference type="SAM" id="MobiDB-lite"/>
    </source>
</evidence>
<dbReference type="AlphaFoldDB" id="A0A7W6ETM3"/>
<comment type="caution">
    <text evidence="3">The sequence shown here is derived from an EMBL/GenBank/DDBJ whole genome shotgun (WGS) entry which is preliminary data.</text>
</comment>
<evidence type="ECO:0000313" key="3">
    <source>
        <dbReference type="EMBL" id="MBB3842010.1"/>
    </source>
</evidence>
<dbReference type="EMBL" id="JACIBY010000024">
    <property type="protein sequence ID" value="MBB3842010.1"/>
    <property type="molecule type" value="Genomic_DNA"/>
</dbReference>
<dbReference type="SMART" id="SM00698">
    <property type="entry name" value="MORN"/>
    <property type="match status" value="4"/>
</dbReference>
<dbReference type="SUPFAM" id="SSF82185">
    <property type="entry name" value="Histone H3 K4-specific methyltransferase SET7/9 N-terminal domain"/>
    <property type="match status" value="2"/>
</dbReference>
<dbReference type="InterPro" id="IPR003409">
    <property type="entry name" value="MORN"/>
</dbReference>
<organism evidence="3 4">
    <name type="scientific">Runella defluvii</name>
    <dbReference type="NCBI Taxonomy" id="370973"/>
    <lineage>
        <taxon>Bacteria</taxon>
        <taxon>Pseudomonadati</taxon>
        <taxon>Bacteroidota</taxon>
        <taxon>Cytophagia</taxon>
        <taxon>Cytophagales</taxon>
        <taxon>Spirosomataceae</taxon>
        <taxon>Runella</taxon>
    </lineage>
</organism>